<dbReference type="InterPro" id="IPR006710">
    <property type="entry name" value="Glyco_hydro_43"/>
</dbReference>
<dbReference type="GO" id="GO:0004553">
    <property type="term" value="F:hydrolase activity, hydrolyzing O-glycosyl compounds"/>
    <property type="evidence" value="ECO:0007669"/>
    <property type="project" value="InterPro"/>
</dbReference>
<dbReference type="GeneID" id="63837251"/>
<reference evidence="7" key="1">
    <citation type="journal article" date="2020" name="Phytopathology">
        <title>Genome sequence of the chestnut blight fungus Cryphonectria parasitica EP155: A fundamental resource for an archetypical invasive plant pathogen.</title>
        <authorList>
            <person name="Crouch J.A."/>
            <person name="Dawe A."/>
            <person name="Aerts A."/>
            <person name="Barry K."/>
            <person name="Churchill A.C.L."/>
            <person name="Grimwood J."/>
            <person name="Hillman B."/>
            <person name="Milgroom M.G."/>
            <person name="Pangilinan J."/>
            <person name="Smith M."/>
            <person name="Salamov A."/>
            <person name="Schmutz J."/>
            <person name="Yadav J."/>
            <person name="Grigoriev I.V."/>
            <person name="Nuss D."/>
        </authorList>
    </citation>
    <scope>NUCLEOTIDE SEQUENCE</scope>
    <source>
        <strain evidence="7">EP155</strain>
    </source>
</reference>
<organism evidence="7 8">
    <name type="scientific">Cryphonectria parasitica (strain ATCC 38755 / EP155)</name>
    <dbReference type="NCBI Taxonomy" id="660469"/>
    <lineage>
        <taxon>Eukaryota</taxon>
        <taxon>Fungi</taxon>
        <taxon>Dikarya</taxon>
        <taxon>Ascomycota</taxon>
        <taxon>Pezizomycotina</taxon>
        <taxon>Sordariomycetes</taxon>
        <taxon>Sordariomycetidae</taxon>
        <taxon>Diaporthales</taxon>
        <taxon>Cryphonectriaceae</taxon>
        <taxon>Cryphonectria-Endothia species complex</taxon>
        <taxon>Cryphonectria</taxon>
    </lineage>
</organism>
<dbReference type="EMBL" id="MU032344">
    <property type="protein sequence ID" value="KAF3771328.1"/>
    <property type="molecule type" value="Genomic_DNA"/>
</dbReference>
<dbReference type="AlphaFoldDB" id="A0A9P4YDF3"/>
<keyword evidence="4 5" id="KW-0326">Glycosidase</keyword>
<evidence type="ECO:0000256" key="2">
    <source>
        <dbReference type="ARBA" id="ARBA00022729"/>
    </source>
</evidence>
<comment type="similarity">
    <text evidence="1 5">Belongs to the glycosyl hydrolase 43 family.</text>
</comment>
<dbReference type="CDD" id="cd18820">
    <property type="entry name" value="GH43_LbAraf43-like"/>
    <property type="match status" value="1"/>
</dbReference>
<feature type="chain" id="PRO_5040176192" evidence="6">
    <location>
        <begin position="24"/>
        <end position="330"/>
    </location>
</feature>
<dbReference type="SUPFAM" id="SSF75005">
    <property type="entry name" value="Arabinanase/levansucrase/invertase"/>
    <property type="match status" value="1"/>
</dbReference>
<evidence type="ECO:0000256" key="3">
    <source>
        <dbReference type="ARBA" id="ARBA00022801"/>
    </source>
</evidence>
<dbReference type="Proteomes" id="UP000803844">
    <property type="component" value="Unassembled WGS sequence"/>
</dbReference>
<evidence type="ECO:0000256" key="6">
    <source>
        <dbReference type="SAM" id="SignalP"/>
    </source>
</evidence>
<keyword evidence="8" id="KW-1185">Reference proteome</keyword>
<accession>A0A9P4YDF3</accession>
<feature type="signal peptide" evidence="6">
    <location>
        <begin position="1"/>
        <end position="23"/>
    </location>
</feature>
<evidence type="ECO:0000313" key="8">
    <source>
        <dbReference type="Proteomes" id="UP000803844"/>
    </source>
</evidence>
<dbReference type="RefSeq" id="XP_040782289.1">
    <property type="nucleotide sequence ID" value="XM_040920122.1"/>
</dbReference>
<name>A0A9P4YDF3_CRYP1</name>
<evidence type="ECO:0000256" key="5">
    <source>
        <dbReference type="RuleBase" id="RU361187"/>
    </source>
</evidence>
<protein>
    <submittedName>
        <fullName evidence="7">Family 43 glycoside hydrolase</fullName>
    </submittedName>
</protein>
<sequence length="330" mass="36261">MQFLPGLATFFSIGGTLFSSVTAWTNPIRDPGGSDPFLVYSGDGYYYLLTTTWTNVEISRSTTITDLKASPETKTVFSTTTASMCCNVWSPEVHYLGDKWYIYFTAGDASDLDGQRLHVLEGGSTPWDDYTYIGQLTTEWSIDASVLRFTDWGNWLMFSCMHGETYQSICIQKLSSTYTALTGSIYVISTPTEAFEENEYPVNEAPAALYFNGVTYISYAASYCWSPDYCIGLLTWDGATNPAEASAWSKRDGCVFSSANGNYGTASNGWFQSPDASQTWIVYHATDNAAGACDDTRYTMVQLLGTHSDGSPNFGSPVDFSHAYSEPSGE</sequence>
<evidence type="ECO:0000313" key="7">
    <source>
        <dbReference type="EMBL" id="KAF3771328.1"/>
    </source>
</evidence>
<gene>
    <name evidence="7" type="ORF">M406DRAFT_326713</name>
</gene>
<dbReference type="PANTHER" id="PTHR43817:SF1">
    <property type="entry name" value="HYDROLASE, FAMILY 43, PUTATIVE (AFU_ORTHOLOGUE AFUA_3G01660)-RELATED"/>
    <property type="match status" value="1"/>
</dbReference>
<dbReference type="Gene3D" id="2.115.10.20">
    <property type="entry name" value="Glycosyl hydrolase domain, family 43"/>
    <property type="match status" value="1"/>
</dbReference>
<keyword evidence="3 5" id="KW-0378">Hydrolase</keyword>
<comment type="caution">
    <text evidence="7">The sequence shown here is derived from an EMBL/GenBank/DDBJ whole genome shotgun (WGS) entry which is preliminary data.</text>
</comment>
<keyword evidence="2 6" id="KW-0732">Signal</keyword>
<evidence type="ECO:0000256" key="1">
    <source>
        <dbReference type="ARBA" id="ARBA00009865"/>
    </source>
</evidence>
<dbReference type="GO" id="GO:0005975">
    <property type="term" value="P:carbohydrate metabolic process"/>
    <property type="evidence" value="ECO:0007669"/>
    <property type="project" value="InterPro"/>
</dbReference>
<dbReference type="InterPro" id="IPR023296">
    <property type="entry name" value="Glyco_hydro_beta-prop_sf"/>
</dbReference>
<dbReference type="PANTHER" id="PTHR43817">
    <property type="entry name" value="GLYCOSYL HYDROLASE"/>
    <property type="match status" value="1"/>
</dbReference>
<dbReference type="Pfam" id="PF04616">
    <property type="entry name" value="Glyco_hydro_43"/>
    <property type="match status" value="1"/>
</dbReference>
<evidence type="ECO:0000256" key="4">
    <source>
        <dbReference type="ARBA" id="ARBA00023295"/>
    </source>
</evidence>
<dbReference type="OrthoDB" id="272289at2759"/>
<proteinExistence type="inferred from homology"/>